<gene>
    <name evidence="1" type="ORF">VZ068_06560</name>
</gene>
<proteinExistence type="predicted"/>
<name>A0AAU7PDF7_9XANT</name>
<dbReference type="EMBL" id="CP144460">
    <property type="protein sequence ID" value="XBS39168.1"/>
    <property type="molecule type" value="Genomic_DNA"/>
</dbReference>
<reference evidence="1" key="1">
    <citation type="submission" date="2024-02" db="EMBL/GenBank/DDBJ databases">
        <title>Complete genome sequence of Xanthomonas sp. 10-10.</title>
        <authorList>
            <person name="Biessy A."/>
            <person name="Ciotola M."/>
            <person name="Cadieux M."/>
            <person name="Soufiane B."/>
            <person name="Laforest M."/>
            <person name="Filion M."/>
        </authorList>
    </citation>
    <scope>NUCLEOTIDE SEQUENCE</scope>
    <source>
        <strain evidence="1">10-10</strain>
    </source>
</reference>
<accession>A0AAU7PDF7</accession>
<protein>
    <submittedName>
        <fullName evidence="1">Uncharacterized protein</fullName>
    </submittedName>
</protein>
<dbReference type="RefSeq" id="WP_349657208.1">
    <property type="nucleotide sequence ID" value="NZ_CP144460.1"/>
</dbReference>
<organism evidence="1">
    <name type="scientific">Xanthomonas sp. 10-10</name>
    <dbReference type="NCBI Taxonomy" id="3115848"/>
    <lineage>
        <taxon>Bacteria</taxon>
        <taxon>Pseudomonadati</taxon>
        <taxon>Pseudomonadota</taxon>
        <taxon>Gammaproteobacteria</taxon>
        <taxon>Lysobacterales</taxon>
        <taxon>Lysobacteraceae</taxon>
        <taxon>Xanthomonas</taxon>
    </lineage>
</organism>
<evidence type="ECO:0000313" key="1">
    <source>
        <dbReference type="EMBL" id="XBS39168.1"/>
    </source>
</evidence>
<sequence length="63" mass="6742">MSFTSRAQFWKLPPRAVHRTSTAKAFACDPSSCADQVVVAVAEHVAHVVSAARSEAAFHTATE</sequence>
<dbReference type="AlphaFoldDB" id="A0AAU7PDF7"/>